<feature type="region of interest" description="Disordered" evidence="3">
    <location>
        <begin position="173"/>
        <end position="230"/>
    </location>
</feature>
<dbReference type="RefSeq" id="WP_150089541.1">
    <property type="nucleotide sequence ID" value="NZ_VWSF01000012.1"/>
</dbReference>
<feature type="compositionally biased region" description="Polar residues" evidence="3">
    <location>
        <begin position="219"/>
        <end position="230"/>
    </location>
</feature>
<dbReference type="AlphaFoldDB" id="A0A5M6D914"/>
<dbReference type="Proteomes" id="UP000323426">
    <property type="component" value="Unassembled WGS sequence"/>
</dbReference>
<name>A0A5M6D914_9BACT</name>
<evidence type="ECO:0000256" key="4">
    <source>
        <dbReference type="SAM" id="SignalP"/>
    </source>
</evidence>
<organism evidence="5 6">
    <name type="scientific">Adhaeribacter rhizoryzae</name>
    <dbReference type="NCBI Taxonomy" id="2607907"/>
    <lineage>
        <taxon>Bacteria</taxon>
        <taxon>Pseudomonadati</taxon>
        <taxon>Bacteroidota</taxon>
        <taxon>Cytophagia</taxon>
        <taxon>Cytophagales</taxon>
        <taxon>Hymenobacteraceae</taxon>
        <taxon>Adhaeribacter</taxon>
    </lineage>
</organism>
<dbReference type="Gene3D" id="3.30.910.20">
    <property type="entry name" value="Skp domain"/>
    <property type="match status" value="1"/>
</dbReference>
<feature type="signal peptide" evidence="4">
    <location>
        <begin position="1"/>
        <end position="22"/>
    </location>
</feature>
<dbReference type="SMART" id="SM00935">
    <property type="entry name" value="OmpH"/>
    <property type="match status" value="1"/>
</dbReference>
<protein>
    <submittedName>
        <fullName evidence="5">OmpH family outer membrane protein</fullName>
    </submittedName>
</protein>
<dbReference type="GO" id="GO:0050821">
    <property type="term" value="P:protein stabilization"/>
    <property type="evidence" value="ECO:0007669"/>
    <property type="project" value="TreeGrafter"/>
</dbReference>
<keyword evidence="6" id="KW-1185">Reference proteome</keyword>
<evidence type="ECO:0000256" key="3">
    <source>
        <dbReference type="SAM" id="MobiDB-lite"/>
    </source>
</evidence>
<dbReference type="InterPro" id="IPR005632">
    <property type="entry name" value="Chaperone_Skp"/>
</dbReference>
<sequence>MKKVVFLVLSLLLLGQASYAQKFGYVDSEFILSKMPAFAAAQKEVDKLAENWQRDIETRYKEIDKLHKSYQAEEVLLTEEMKKKRQNEIAAQEQEVKEYQKRIFGFEGLLFRKRQELIKPVQDEVYDAIEKVAKQRQLQIVFDKSGALVMLYTNPVHDYTEYVLEALGLASPEKNAPGTDKPTVNANDTPGAATQPDDMAEENAVQPGGTNRKPAASKAQPNSKTQNKKK</sequence>
<evidence type="ECO:0000256" key="1">
    <source>
        <dbReference type="ARBA" id="ARBA00009091"/>
    </source>
</evidence>
<proteinExistence type="inferred from homology"/>
<dbReference type="GO" id="GO:0005829">
    <property type="term" value="C:cytosol"/>
    <property type="evidence" value="ECO:0007669"/>
    <property type="project" value="TreeGrafter"/>
</dbReference>
<keyword evidence="2 4" id="KW-0732">Signal</keyword>
<dbReference type="GO" id="GO:0051082">
    <property type="term" value="F:unfolded protein binding"/>
    <property type="evidence" value="ECO:0007669"/>
    <property type="project" value="InterPro"/>
</dbReference>
<dbReference type="EMBL" id="VWSF01000012">
    <property type="protein sequence ID" value="KAA5543991.1"/>
    <property type="molecule type" value="Genomic_DNA"/>
</dbReference>
<comment type="caution">
    <text evidence="5">The sequence shown here is derived from an EMBL/GenBank/DDBJ whole genome shotgun (WGS) entry which is preliminary data.</text>
</comment>
<evidence type="ECO:0000256" key="2">
    <source>
        <dbReference type="ARBA" id="ARBA00022729"/>
    </source>
</evidence>
<dbReference type="PANTHER" id="PTHR35089:SF1">
    <property type="entry name" value="CHAPERONE PROTEIN SKP"/>
    <property type="match status" value="1"/>
</dbReference>
<dbReference type="SUPFAM" id="SSF111384">
    <property type="entry name" value="OmpH-like"/>
    <property type="match status" value="1"/>
</dbReference>
<evidence type="ECO:0000313" key="5">
    <source>
        <dbReference type="EMBL" id="KAA5543991.1"/>
    </source>
</evidence>
<accession>A0A5M6D914</accession>
<evidence type="ECO:0000313" key="6">
    <source>
        <dbReference type="Proteomes" id="UP000323426"/>
    </source>
</evidence>
<dbReference type="Pfam" id="PF03938">
    <property type="entry name" value="OmpH"/>
    <property type="match status" value="1"/>
</dbReference>
<comment type="similarity">
    <text evidence="1">Belongs to the Skp family.</text>
</comment>
<reference evidence="5 6" key="1">
    <citation type="submission" date="2019-09" db="EMBL/GenBank/DDBJ databases">
        <title>Genome sequence and assembly of Adhaeribacter sp.</title>
        <authorList>
            <person name="Chhetri G."/>
        </authorList>
    </citation>
    <scope>NUCLEOTIDE SEQUENCE [LARGE SCALE GENOMIC DNA]</scope>
    <source>
        <strain evidence="5 6">DK36</strain>
    </source>
</reference>
<gene>
    <name evidence="5" type="ORF">F0145_15540</name>
</gene>
<feature type="chain" id="PRO_5024452904" evidence="4">
    <location>
        <begin position="23"/>
        <end position="230"/>
    </location>
</feature>
<dbReference type="InterPro" id="IPR024930">
    <property type="entry name" value="Skp_dom_sf"/>
</dbReference>
<dbReference type="PANTHER" id="PTHR35089">
    <property type="entry name" value="CHAPERONE PROTEIN SKP"/>
    <property type="match status" value="1"/>
</dbReference>